<feature type="region of interest" description="Disordered" evidence="1">
    <location>
        <begin position="370"/>
        <end position="409"/>
    </location>
</feature>
<feature type="compositionally biased region" description="Polar residues" evidence="1">
    <location>
        <begin position="272"/>
        <end position="281"/>
    </location>
</feature>
<dbReference type="EMBL" id="ML977510">
    <property type="protein sequence ID" value="KAF2127597.1"/>
    <property type="molecule type" value="Genomic_DNA"/>
</dbReference>
<feature type="transmembrane region" description="Helical" evidence="2">
    <location>
        <begin position="84"/>
        <end position="103"/>
    </location>
</feature>
<feature type="region of interest" description="Disordered" evidence="1">
    <location>
        <begin position="272"/>
        <end position="358"/>
    </location>
</feature>
<feature type="region of interest" description="Disordered" evidence="1">
    <location>
        <begin position="232"/>
        <end position="255"/>
    </location>
</feature>
<gene>
    <name evidence="3" type="ORF">P153DRAFT_398203</name>
</gene>
<feature type="compositionally biased region" description="Polar residues" evidence="1">
    <location>
        <begin position="523"/>
        <end position="535"/>
    </location>
</feature>
<feature type="transmembrane region" description="Helical" evidence="2">
    <location>
        <begin position="198"/>
        <end position="222"/>
    </location>
</feature>
<organism evidence="3 4">
    <name type="scientific">Dothidotthia symphoricarpi CBS 119687</name>
    <dbReference type="NCBI Taxonomy" id="1392245"/>
    <lineage>
        <taxon>Eukaryota</taxon>
        <taxon>Fungi</taxon>
        <taxon>Dikarya</taxon>
        <taxon>Ascomycota</taxon>
        <taxon>Pezizomycotina</taxon>
        <taxon>Dothideomycetes</taxon>
        <taxon>Pleosporomycetidae</taxon>
        <taxon>Pleosporales</taxon>
        <taxon>Dothidotthiaceae</taxon>
        <taxon>Dothidotthia</taxon>
    </lineage>
</organism>
<feature type="compositionally biased region" description="Basic and acidic residues" evidence="1">
    <location>
        <begin position="341"/>
        <end position="351"/>
    </location>
</feature>
<feature type="compositionally biased region" description="Basic and acidic residues" evidence="1">
    <location>
        <begin position="652"/>
        <end position="665"/>
    </location>
</feature>
<proteinExistence type="predicted"/>
<feature type="region of interest" description="Disordered" evidence="1">
    <location>
        <begin position="475"/>
        <end position="573"/>
    </location>
</feature>
<evidence type="ECO:0000313" key="3">
    <source>
        <dbReference type="EMBL" id="KAF2127597.1"/>
    </source>
</evidence>
<feature type="compositionally biased region" description="Polar residues" evidence="1">
    <location>
        <begin position="555"/>
        <end position="573"/>
    </location>
</feature>
<reference evidence="3" key="1">
    <citation type="journal article" date="2020" name="Stud. Mycol.">
        <title>101 Dothideomycetes genomes: a test case for predicting lifestyles and emergence of pathogens.</title>
        <authorList>
            <person name="Haridas S."/>
            <person name="Albert R."/>
            <person name="Binder M."/>
            <person name="Bloem J."/>
            <person name="Labutti K."/>
            <person name="Salamov A."/>
            <person name="Andreopoulos B."/>
            <person name="Baker S."/>
            <person name="Barry K."/>
            <person name="Bills G."/>
            <person name="Bluhm B."/>
            <person name="Cannon C."/>
            <person name="Castanera R."/>
            <person name="Culley D."/>
            <person name="Daum C."/>
            <person name="Ezra D."/>
            <person name="Gonzalez J."/>
            <person name="Henrissat B."/>
            <person name="Kuo A."/>
            <person name="Liang C."/>
            <person name="Lipzen A."/>
            <person name="Lutzoni F."/>
            <person name="Magnuson J."/>
            <person name="Mondo S."/>
            <person name="Nolan M."/>
            <person name="Ohm R."/>
            <person name="Pangilinan J."/>
            <person name="Park H.-J."/>
            <person name="Ramirez L."/>
            <person name="Alfaro M."/>
            <person name="Sun H."/>
            <person name="Tritt A."/>
            <person name="Yoshinaga Y."/>
            <person name="Zwiers L.-H."/>
            <person name="Turgeon B."/>
            <person name="Goodwin S."/>
            <person name="Spatafora J."/>
            <person name="Crous P."/>
            <person name="Grigoriev I."/>
        </authorList>
    </citation>
    <scope>NUCLEOTIDE SEQUENCE</scope>
    <source>
        <strain evidence="3">CBS 119687</strain>
    </source>
</reference>
<evidence type="ECO:0000256" key="2">
    <source>
        <dbReference type="SAM" id="Phobius"/>
    </source>
</evidence>
<evidence type="ECO:0000313" key="4">
    <source>
        <dbReference type="Proteomes" id="UP000799771"/>
    </source>
</evidence>
<dbReference type="OrthoDB" id="5404940at2759"/>
<keyword evidence="4" id="KW-1185">Reference proteome</keyword>
<dbReference type="AlphaFoldDB" id="A0A6A6A9S7"/>
<feature type="compositionally biased region" description="Basic residues" evidence="1">
    <location>
        <begin position="241"/>
        <end position="250"/>
    </location>
</feature>
<keyword evidence="2" id="KW-1133">Transmembrane helix</keyword>
<keyword evidence="2" id="KW-0812">Transmembrane</keyword>
<name>A0A6A6A9S7_9PLEO</name>
<dbReference type="Proteomes" id="UP000799771">
    <property type="component" value="Unassembled WGS sequence"/>
</dbReference>
<feature type="compositionally biased region" description="Low complexity" evidence="1">
    <location>
        <begin position="513"/>
        <end position="522"/>
    </location>
</feature>
<protein>
    <submittedName>
        <fullName evidence="3">Uncharacterized protein</fullName>
    </submittedName>
</protein>
<feature type="compositionally biased region" description="Polar residues" evidence="1">
    <location>
        <begin position="292"/>
        <end position="319"/>
    </location>
</feature>
<feature type="compositionally biased region" description="Polar residues" evidence="1">
    <location>
        <begin position="327"/>
        <end position="340"/>
    </location>
</feature>
<dbReference type="GeneID" id="54412054"/>
<feature type="transmembrane region" description="Helical" evidence="2">
    <location>
        <begin position="142"/>
        <end position="167"/>
    </location>
</feature>
<dbReference type="RefSeq" id="XP_033521986.1">
    <property type="nucleotide sequence ID" value="XM_033671622.1"/>
</dbReference>
<keyword evidence="2" id="KW-0472">Membrane</keyword>
<feature type="region of interest" description="Disordered" evidence="1">
    <location>
        <begin position="645"/>
        <end position="674"/>
    </location>
</feature>
<accession>A0A6A6A9S7</accession>
<feature type="transmembrane region" description="Helical" evidence="2">
    <location>
        <begin position="109"/>
        <end position="130"/>
    </location>
</feature>
<sequence length="686" mass="77045">MGRWQPYLYEPQRDMDDFNPRAATMASRIPPPEPKKQEGPLINFNRHPDSYLIMPYGKTDIQPMNPKTKLFVDIARWIQFSLRICTLLGAIGIFVCSIFIKGMRETEGYILRISPAVDIVICLYAIYHLVRNAKSRPPGSAASYHFFALVLDVGFLPFYVFTVLISWRNYNMNVGTVGRWRTMFPTNDDANKVLLTTWITAIAVGGIHLISTFVDMYLIVIFRKISNMPPDMNPLEDNLTSRRKSKHKYKNSSVSTITLTGEDEKRFSAQSTIAGDRNSQADPLLSKDVPSPTKTQIAFLNTRTNSEATYSPHTPNSARQSRERFSMYSQPQSIHHSQSVIDHRDDLHSQREDDDNQTLAQRQSFLAEQANIKRHSRTDSFVPPLTSPVRQNFSRPVVSPRSDKHNTSGDLSLQNNIQENLHTDNWVVHAEQDDDAEHGSQYLAPKHSMFPSRKGYNTVSTYEDVSDREDGLEQTMVPQPLRMNPPTPPPPTSPYEEARSSRSPASGLKRTHTTTSISTEATFNRSYSQSRSGTPKSRYYGDLKAATDGVRSGHSPANTPGSSPTKRSYKNEQNNLPSATKQYMANSSNAPKDFVNNSPFTLEKKSYTSVRRTGDAGYTATKGQSPRVVSRSGVDYMNPYEFDDSDLGMPGRRRDVSGKVAEEGRGGAWAGRSDHGLTYRKASGVI</sequence>
<feature type="compositionally biased region" description="Pro residues" evidence="1">
    <location>
        <begin position="483"/>
        <end position="493"/>
    </location>
</feature>
<evidence type="ECO:0000256" key="1">
    <source>
        <dbReference type="SAM" id="MobiDB-lite"/>
    </source>
</evidence>